<protein>
    <submittedName>
        <fullName evidence="4">ROK family protein</fullName>
    </submittedName>
</protein>
<comment type="function">
    <text evidence="1">Transcriptional repressor of xylose-utilizing enzymes.</text>
</comment>
<dbReference type="EMBL" id="JBHSSM010000024">
    <property type="protein sequence ID" value="MFC6316109.1"/>
    <property type="molecule type" value="Genomic_DNA"/>
</dbReference>
<dbReference type="Proteomes" id="UP001596310">
    <property type="component" value="Unassembled WGS sequence"/>
</dbReference>
<dbReference type="SUPFAM" id="SSF53067">
    <property type="entry name" value="Actin-like ATPase domain"/>
    <property type="match status" value="1"/>
</dbReference>
<keyword evidence="3" id="KW-0859">Xylose metabolism</keyword>
<name>A0ABW1UTG1_9LACO</name>
<dbReference type="PROSITE" id="PS01125">
    <property type="entry name" value="ROK"/>
    <property type="match status" value="1"/>
</dbReference>
<evidence type="ECO:0000256" key="3">
    <source>
        <dbReference type="ARBA" id="ARBA00022629"/>
    </source>
</evidence>
<dbReference type="InterPro" id="IPR036390">
    <property type="entry name" value="WH_DNA-bd_sf"/>
</dbReference>
<organism evidence="4 5">
    <name type="scientific">Lapidilactobacillus achengensis</name>
    <dbReference type="NCBI Taxonomy" id="2486000"/>
    <lineage>
        <taxon>Bacteria</taxon>
        <taxon>Bacillati</taxon>
        <taxon>Bacillota</taxon>
        <taxon>Bacilli</taxon>
        <taxon>Lactobacillales</taxon>
        <taxon>Lactobacillaceae</taxon>
        <taxon>Lapidilactobacillus</taxon>
    </lineage>
</organism>
<dbReference type="PANTHER" id="PTHR18964:SF149">
    <property type="entry name" value="BIFUNCTIONAL UDP-N-ACETYLGLUCOSAMINE 2-EPIMERASE_N-ACETYLMANNOSAMINE KINASE"/>
    <property type="match status" value="1"/>
</dbReference>
<keyword evidence="3" id="KW-0119">Carbohydrate metabolism</keyword>
<dbReference type="SUPFAM" id="SSF46785">
    <property type="entry name" value="Winged helix' DNA-binding domain"/>
    <property type="match status" value="1"/>
</dbReference>
<dbReference type="PANTHER" id="PTHR18964">
    <property type="entry name" value="ROK (REPRESSOR, ORF, KINASE) FAMILY"/>
    <property type="match status" value="1"/>
</dbReference>
<proteinExistence type="inferred from homology"/>
<evidence type="ECO:0000256" key="2">
    <source>
        <dbReference type="ARBA" id="ARBA00006479"/>
    </source>
</evidence>
<dbReference type="InterPro" id="IPR049874">
    <property type="entry name" value="ROK_cs"/>
</dbReference>
<evidence type="ECO:0000313" key="4">
    <source>
        <dbReference type="EMBL" id="MFC6316109.1"/>
    </source>
</evidence>
<comment type="caution">
    <text evidence="4">The sequence shown here is derived from an EMBL/GenBank/DDBJ whole genome shotgun (WGS) entry which is preliminary data.</text>
</comment>
<dbReference type="Pfam" id="PF00480">
    <property type="entry name" value="ROK"/>
    <property type="match status" value="1"/>
</dbReference>
<evidence type="ECO:0000313" key="5">
    <source>
        <dbReference type="Proteomes" id="UP001596310"/>
    </source>
</evidence>
<dbReference type="InterPro" id="IPR036388">
    <property type="entry name" value="WH-like_DNA-bd_sf"/>
</dbReference>
<comment type="similarity">
    <text evidence="2">Belongs to the ROK (NagC/XylR) family.</text>
</comment>
<dbReference type="InterPro" id="IPR000600">
    <property type="entry name" value="ROK"/>
</dbReference>
<sequence length="384" mass="43324">MQYKKNLVRVLNEQRVLQQAFNFGPISRSQISKNLKLNKVTVSDIVASLIDRRYLLELGQGDSTENGGRKPTILEFNAQLGYVINFDLGYDYIDRMFNLMDGRVISLERYPAKDMSIDDRLELMTSLIHTELLDDQIPLRGVSIAIHGIIDKNQILYAPFIDFKGLDVAKIMADKLGVPVLLENEANLSVIYERDFESNDDIDNIICISIHKGIGAGIVINNHLYTGKHGEAGEIGHTIIYDHEFRRRRAPNTIESYCSEDAILDMIREVKGQPTLGTNEIVALYAQHDPDVAQILDDFCFYIANIIYNTIVTLDPRRVALNSNLIALIPELLGKIKANIPHLTNDETQVYLVDDVRNATLLGGCSLIIQHVLKMQSGQLAFRR</sequence>
<dbReference type="Gene3D" id="1.10.10.10">
    <property type="entry name" value="Winged helix-like DNA-binding domain superfamily/Winged helix DNA-binding domain"/>
    <property type="match status" value="1"/>
</dbReference>
<keyword evidence="5" id="KW-1185">Reference proteome</keyword>
<gene>
    <name evidence="4" type="ORF">ACFQHW_11090</name>
</gene>
<dbReference type="Gene3D" id="3.30.420.40">
    <property type="match status" value="2"/>
</dbReference>
<accession>A0ABW1UTG1</accession>
<dbReference type="InterPro" id="IPR043129">
    <property type="entry name" value="ATPase_NBD"/>
</dbReference>
<dbReference type="RefSeq" id="WP_125597248.1">
    <property type="nucleotide sequence ID" value="NZ_JBHSSM010000024.1"/>
</dbReference>
<evidence type="ECO:0000256" key="1">
    <source>
        <dbReference type="ARBA" id="ARBA00002486"/>
    </source>
</evidence>
<reference evidence="5" key="1">
    <citation type="journal article" date="2019" name="Int. J. Syst. Evol. Microbiol.">
        <title>The Global Catalogue of Microorganisms (GCM) 10K type strain sequencing project: providing services to taxonomists for standard genome sequencing and annotation.</title>
        <authorList>
            <consortium name="The Broad Institute Genomics Platform"/>
            <consortium name="The Broad Institute Genome Sequencing Center for Infectious Disease"/>
            <person name="Wu L."/>
            <person name="Ma J."/>
        </authorList>
    </citation>
    <scope>NUCLEOTIDE SEQUENCE [LARGE SCALE GENOMIC DNA]</scope>
    <source>
        <strain evidence="5">CCM 8897</strain>
    </source>
</reference>